<dbReference type="Proteomes" id="UP000781958">
    <property type="component" value="Unassembled WGS sequence"/>
</dbReference>
<dbReference type="EMBL" id="JAGINP010000031">
    <property type="protein sequence ID" value="MBP2296428.1"/>
    <property type="molecule type" value="Genomic_DNA"/>
</dbReference>
<evidence type="ECO:0000313" key="3">
    <source>
        <dbReference type="EMBL" id="MBP2296428.1"/>
    </source>
</evidence>
<dbReference type="InterPro" id="IPR002559">
    <property type="entry name" value="Transposase_11"/>
</dbReference>
<dbReference type="PANTHER" id="PTHR30298:SF0">
    <property type="entry name" value="PROTEIN YBFL-RELATED"/>
    <property type="match status" value="1"/>
</dbReference>
<accession>A0ABS4SV23</accession>
<proteinExistence type="predicted"/>
<dbReference type="Pfam" id="PF13808">
    <property type="entry name" value="DDE_Tnp_1_assoc"/>
    <property type="match status" value="1"/>
</dbReference>
<protein>
    <submittedName>
        <fullName evidence="3">Transposase YbfD/YdcC</fullName>
    </submittedName>
</protein>
<organism evidence="3 4">
    <name type="scientific">Azospirillum rugosum</name>
    <dbReference type="NCBI Taxonomy" id="416170"/>
    <lineage>
        <taxon>Bacteria</taxon>
        <taxon>Pseudomonadati</taxon>
        <taxon>Pseudomonadota</taxon>
        <taxon>Alphaproteobacteria</taxon>
        <taxon>Rhodospirillales</taxon>
        <taxon>Azospirillaceae</taxon>
        <taxon>Azospirillum</taxon>
    </lineage>
</organism>
<dbReference type="RefSeq" id="WP_209771569.1">
    <property type="nucleotide sequence ID" value="NZ_JAGINP010000031.1"/>
</dbReference>
<evidence type="ECO:0000313" key="4">
    <source>
        <dbReference type="Proteomes" id="UP000781958"/>
    </source>
</evidence>
<dbReference type="PANTHER" id="PTHR30298">
    <property type="entry name" value="H REPEAT-ASSOCIATED PREDICTED TRANSPOSASE"/>
    <property type="match status" value="1"/>
</dbReference>
<sequence length="372" mass="40676">MSEDVQRSLLEHLSVLEDPRQSWKVVYPLEEILLVVLCATLAGADDFVEAAERAGAHLCFLRRFRPFARGIPSHDTLNDVINALDPGLFEECFLAWVAGLRQDGEALIAVDGKTARRTGNRRRGQYPLHVVSAWASAQRLVLAQEITTGKAKEDEAIPALLDKLTLRGALVSIDAAGTHRPVAAQIVEAGGDYLLAFKANQPRLLAAVRAAFTAAATVAPLETHERSHGRVEIRRHWVSTAVVALGERHSWPGLAAIAMVECTATRAGKTSTATRYYLSSRPLTPADFAAVVRGHWSIENGLHWVLDVVFRDDHCRLRSGFGPRNMALVKHIAMNLLKATPENKASLKVRRKKAAWSTDYLASLLTGPAAQA</sequence>
<dbReference type="InterPro" id="IPR051698">
    <property type="entry name" value="Transposase_11-like"/>
</dbReference>
<comment type="caution">
    <text evidence="3">The sequence shown here is derived from an EMBL/GenBank/DDBJ whole genome shotgun (WGS) entry which is preliminary data.</text>
</comment>
<feature type="domain" description="H repeat-associated protein N-terminal" evidence="2">
    <location>
        <begin position="10"/>
        <end position="97"/>
    </location>
</feature>
<evidence type="ECO:0000259" key="2">
    <source>
        <dbReference type="Pfam" id="PF13808"/>
    </source>
</evidence>
<dbReference type="InterPro" id="IPR047647">
    <property type="entry name" value="ISAs1_transpos"/>
</dbReference>
<gene>
    <name evidence="3" type="ORF">J2851_006246</name>
</gene>
<feature type="domain" description="Transposase IS4-like" evidence="1">
    <location>
        <begin position="105"/>
        <end position="336"/>
    </location>
</feature>
<reference evidence="3 4" key="1">
    <citation type="submission" date="2021-03" db="EMBL/GenBank/DDBJ databases">
        <title>Genomic Encyclopedia of Type Strains, Phase III (KMG-III): the genomes of soil and plant-associated and newly described type strains.</title>
        <authorList>
            <person name="Whitman W."/>
        </authorList>
    </citation>
    <scope>NUCLEOTIDE SEQUENCE [LARGE SCALE GENOMIC DNA]</scope>
    <source>
        <strain evidence="3 4">IMMIB AFH-6</strain>
    </source>
</reference>
<name>A0ABS4SV23_9PROT</name>
<evidence type="ECO:0000259" key="1">
    <source>
        <dbReference type="Pfam" id="PF01609"/>
    </source>
</evidence>
<dbReference type="Pfam" id="PF01609">
    <property type="entry name" value="DDE_Tnp_1"/>
    <property type="match status" value="1"/>
</dbReference>
<dbReference type="NCBIfam" id="NF033564">
    <property type="entry name" value="transpos_ISAs1"/>
    <property type="match status" value="1"/>
</dbReference>
<keyword evidence="4" id="KW-1185">Reference proteome</keyword>
<dbReference type="InterPro" id="IPR032806">
    <property type="entry name" value="YbfD_N"/>
</dbReference>